<comment type="cofactor">
    <cofactor evidence="6">
        <name>Zn(2+)</name>
        <dbReference type="ChEBI" id="CHEBI:29105"/>
    </cofactor>
    <text evidence="6">Binds 1 zinc ion.</text>
</comment>
<dbReference type="GO" id="GO:0004181">
    <property type="term" value="F:metallocarboxypeptidase activity"/>
    <property type="evidence" value="ECO:0007669"/>
    <property type="project" value="InterPro"/>
</dbReference>
<evidence type="ECO:0000256" key="5">
    <source>
        <dbReference type="ARBA" id="ARBA00023049"/>
    </source>
</evidence>
<dbReference type="InterPro" id="IPR001333">
    <property type="entry name" value="Peptidase_M32_Taq"/>
</dbReference>
<dbReference type="Pfam" id="PF08439">
    <property type="entry name" value="Peptidase_M3_N"/>
    <property type="match status" value="1"/>
</dbReference>
<dbReference type="GO" id="GO:0004222">
    <property type="term" value="F:metalloendopeptidase activity"/>
    <property type="evidence" value="ECO:0007669"/>
    <property type="project" value="InterPro"/>
</dbReference>
<dbReference type="PATRIC" id="fig|649755.3.peg.1748"/>
<gene>
    <name evidence="9" type="ORF">HMPREF0367_01882</name>
</gene>
<comment type="similarity">
    <text evidence="6">Belongs to the peptidase M3 family.</text>
</comment>
<keyword evidence="1 6" id="KW-0645">Protease</keyword>
<reference evidence="9 10" key="1">
    <citation type="submission" date="2013-06" db="EMBL/GenBank/DDBJ databases">
        <authorList>
            <person name="Weinstock G."/>
            <person name="Sodergren E."/>
            <person name="Lobos E.A."/>
            <person name="Fulton L."/>
            <person name="Fulton R."/>
            <person name="Courtney L."/>
            <person name="Fronick C."/>
            <person name="O'Laughlin M."/>
            <person name="Godfrey J."/>
            <person name="Wilson R.M."/>
            <person name="Miner T."/>
            <person name="Farmer C."/>
            <person name="Delehaunty K."/>
            <person name="Cordes M."/>
            <person name="Minx P."/>
            <person name="Tomlinson C."/>
            <person name="Chen J."/>
            <person name="Wollam A."/>
            <person name="Pepin K.H."/>
            <person name="Bhonagiri V."/>
            <person name="Zhang X."/>
            <person name="Warren W."/>
            <person name="Mitreva M."/>
            <person name="Mardis E.R."/>
            <person name="Wilson R.K."/>
        </authorList>
    </citation>
    <scope>NUCLEOTIDE SEQUENCE [LARGE SCALE GENOMIC DNA]</scope>
    <source>
        <strain evidence="9 10">ATCC 27803</strain>
    </source>
</reference>
<keyword evidence="5 6" id="KW-0482">Metalloprotease</keyword>
<dbReference type="Pfam" id="PF01432">
    <property type="entry name" value="Peptidase_M3"/>
    <property type="match status" value="1"/>
</dbReference>
<dbReference type="AlphaFoldDB" id="U2NVJ1"/>
<keyword evidence="4 6" id="KW-0862">Zinc</keyword>
<dbReference type="InterPro" id="IPR042088">
    <property type="entry name" value="OligoPept_F_C"/>
</dbReference>
<evidence type="ECO:0000313" key="10">
    <source>
        <dbReference type="Proteomes" id="UP000016658"/>
    </source>
</evidence>
<evidence type="ECO:0000259" key="8">
    <source>
        <dbReference type="Pfam" id="PF08439"/>
    </source>
</evidence>
<keyword evidence="3 6" id="KW-0378">Hydrolase</keyword>
<name>U2NVJ1_9FIRM</name>
<dbReference type="InterPro" id="IPR001567">
    <property type="entry name" value="Pept_M3A_M3B_dom"/>
</dbReference>
<dbReference type="CDD" id="cd09607">
    <property type="entry name" value="M3B_PepF"/>
    <property type="match status" value="1"/>
</dbReference>
<proteinExistence type="inferred from homology"/>
<evidence type="ECO:0000259" key="7">
    <source>
        <dbReference type="Pfam" id="PF01432"/>
    </source>
</evidence>
<evidence type="ECO:0000256" key="2">
    <source>
        <dbReference type="ARBA" id="ARBA00022723"/>
    </source>
</evidence>
<dbReference type="Gene3D" id="1.10.1370.20">
    <property type="entry name" value="Oligoendopeptidase f, C-terminal domain"/>
    <property type="match status" value="1"/>
</dbReference>
<dbReference type="PANTHER" id="PTHR34217:SF1">
    <property type="entry name" value="CARBOXYPEPTIDASE 1"/>
    <property type="match status" value="1"/>
</dbReference>
<dbReference type="Gene3D" id="1.20.140.70">
    <property type="entry name" value="Oligopeptidase f, N-terminal domain"/>
    <property type="match status" value="1"/>
</dbReference>
<dbReference type="SUPFAM" id="SSF55486">
    <property type="entry name" value="Metalloproteases ('zincins'), catalytic domain"/>
    <property type="match status" value="1"/>
</dbReference>
<dbReference type="InterPro" id="IPR013647">
    <property type="entry name" value="OligopepF_N_dom"/>
</dbReference>
<evidence type="ECO:0000256" key="4">
    <source>
        <dbReference type="ARBA" id="ARBA00022833"/>
    </source>
</evidence>
<evidence type="ECO:0000256" key="1">
    <source>
        <dbReference type="ARBA" id="ARBA00022670"/>
    </source>
</evidence>
<dbReference type="HOGENOM" id="CLU_021290_3_1_9"/>
<feature type="domain" description="Oligopeptidase F N-terminal" evidence="8">
    <location>
        <begin position="118"/>
        <end position="169"/>
    </location>
</feature>
<comment type="caution">
    <text evidence="9">The sequence shown here is derived from an EMBL/GenBank/DDBJ whole genome shotgun (WGS) entry which is preliminary data.</text>
</comment>
<dbReference type="GO" id="GO:0046872">
    <property type="term" value="F:metal ion binding"/>
    <property type="evidence" value="ECO:0007669"/>
    <property type="project" value="UniProtKB-UniRule"/>
</dbReference>
<protein>
    <submittedName>
        <fullName evidence="9">Oligoendopeptidase, pepF/M3 family</fullName>
    </submittedName>
</protein>
<dbReference type="EMBL" id="AWVI01000095">
    <property type="protein sequence ID" value="ERK42060.1"/>
    <property type="molecule type" value="Genomic_DNA"/>
</dbReference>
<feature type="domain" description="Peptidase M3A/M3B catalytic" evidence="7">
    <location>
        <begin position="193"/>
        <end position="572"/>
    </location>
</feature>
<dbReference type="Proteomes" id="UP000016658">
    <property type="component" value="Unassembled WGS sequence"/>
</dbReference>
<sequence>MQIMKDYLWNLDALYTGYDDPNFIKDFDLMKNLYEEIPTLLQNMKSFDNKDVIIEGLKTLEIIKDYTYRLKMYAQLRLAVDSNEADNTKWANTTLNLASSLKTYENALLDKILEAPCLKEMIETDAFVHQYKFILLEQLNKKDHKLDSKQEEILSMVYPTSLKAFSDMYYALTGNATALYDGKELPLTQVKNMCHDNSSEVRKKAFLAEQEAYKSIATPLSFAISSIKQQQLKEARLRGYKDPLEKMLIESRMDKETLDAMMSSIQSYLPKFRNYLRTKANLLGYKNGLPWYEIYATLGECDFNFSIEECEELILKHFKDVSGNLYNMTKQAFDEKWIDYPTRPGKQPGAFCENLGWIKQSRLITNYNNTLSDIITVAHELGHAFHGMMIENQPVLNRDYCMPLAETASTFNENIMYNALQKDMNDHDKLLVIDSQLSALCQNILDIYARFQFETLVFEHVEEGFLTADQLCELMKEALLRSFGDGLDPEWLHPYRWITKVHYYIPDIAYYNFPYTFGALFSRGLYALYTKQGKDFIPKYEKLLAATTTNTCEDVAKIADIDLRQETFWKESLQSIVDQMDEFLQLAKGE</sequence>
<dbReference type="InterPro" id="IPR034006">
    <property type="entry name" value="M3B_PepF_2"/>
</dbReference>
<evidence type="ECO:0000256" key="3">
    <source>
        <dbReference type="ARBA" id="ARBA00022801"/>
    </source>
</evidence>
<accession>U2NVJ1</accession>
<dbReference type="GO" id="GO:0006508">
    <property type="term" value="P:proteolysis"/>
    <property type="evidence" value="ECO:0007669"/>
    <property type="project" value="UniProtKB-KW"/>
</dbReference>
<dbReference type="PANTHER" id="PTHR34217">
    <property type="entry name" value="METAL-DEPENDENT CARBOXYPEPTIDASE"/>
    <property type="match status" value="1"/>
</dbReference>
<organism evidence="9 10">
    <name type="scientific">Faecalitalea cylindroides ATCC 27803</name>
    <dbReference type="NCBI Taxonomy" id="649755"/>
    <lineage>
        <taxon>Bacteria</taxon>
        <taxon>Bacillati</taxon>
        <taxon>Bacillota</taxon>
        <taxon>Erysipelotrichia</taxon>
        <taxon>Erysipelotrichales</taxon>
        <taxon>Erysipelotrichaceae</taxon>
        <taxon>Faecalitalea</taxon>
    </lineage>
</organism>
<evidence type="ECO:0000313" key="9">
    <source>
        <dbReference type="EMBL" id="ERK42060.1"/>
    </source>
</evidence>
<keyword evidence="2 6" id="KW-0479">Metal-binding</keyword>
<evidence type="ECO:0000256" key="6">
    <source>
        <dbReference type="RuleBase" id="RU003435"/>
    </source>
</evidence>